<dbReference type="GO" id="GO:0003700">
    <property type="term" value="F:DNA-binding transcription factor activity"/>
    <property type="evidence" value="ECO:0007669"/>
    <property type="project" value="TreeGrafter"/>
</dbReference>
<keyword evidence="7" id="KW-1185">Reference proteome</keyword>
<evidence type="ECO:0000256" key="2">
    <source>
        <dbReference type="ARBA" id="ARBA00023125"/>
    </source>
</evidence>
<dbReference type="InterPro" id="IPR000843">
    <property type="entry name" value="HTH_LacI"/>
</dbReference>
<dbReference type="InterPro" id="IPR001761">
    <property type="entry name" value="Peripla_BP/Lac1_sug-bd_dom"/>
</dbReference>
<protein>
    <submittedName>
        <fullName evidence="6">LacI family DNA-binding transcriptional regulator</fullName>
    </submittedName>
</protein>
<dbReference type="SUPFAM" id="SSF53822">
    <property type="entry name" value="Periplasmic binding protein-like I"/>
    <property type="match status" value="1"/>
</dbReference>
<comment type="caution">
    <text evidence="6">The sequence shown here is derived from an EMBL/GenBank/DDBJ whole genome shotgun (WGS) entry which is preliminary data.</text>
</comment>
<dbReference type="Pfam" id="PF00356">
    <property type="entry name" value="LacI"/>
    <property type="match status" value="1"/>
</dbReference>
<dbReference type="InterPro" id="IPR010982">
    <property type="entry name" value="Lambda_DNA-bd_dom_sf"/>
</dbReference>
<dbReference type="PROSITE" id="PS00356">
    <property type="entry name" value="HTH_LACI_1"/>
    <property type="match status" value="1"/>
</dbReference>
<organism evidence="6 7">
    <name type="scientific">Massiliimalia timonensis</name>
    <dbReference type="NCBI Taxonomy" id="1987501"/>
    <lineage>
        <taxon>Bacteria</taxon>
        <taxon>Bacillati</taxon>
        <taxon>Bacillota</taxon>
        <taxon>Clostridia</taxon>
        <taxon>Eubacteriales</taxon>
        <taxon>Oscillospiraceae</taxon>
        <taxon>Massiliimalia</taxon>
    </lineage>
</organism>
<dbReference type="RefSeq" id="WP_093989201.1">
    <property type="nucleotide sequence ID" value="NZ_FYDD01000004.1"/>
</dbReference>
<feature type="domain" description="HTH lacI-type" evidence="4">
    <location>
        <begin position="2"/>
        <end position="56"/>
    </location>
</feature>
<accession>A0A8J6PCE4</accession>
<evidence type="ECO:0000259" key="5">
    <source>
        <dbReference type="PROSITE" id="PS50937"/>
    </source>
</evidence>
<evidence type="ECO:0000313" key="6">
    <source>
        <dbReference type="EMBL" id="MBC8610853.1"/>
    </source>
</evidence>
<dbReference type="CDD" id="cd06284">
    <property type="entry name" value="PBP1_LacI-like"/>
    <property type="match status" value="1"/>
</dbReference>
<proteinExistence type="predicted"/>
<dbReference type="Gene3D" id="1.10.260.40">
    <property type="entry name" value="lambda repressor-like DNA-binding domains"/>
    <property type="match status" value="1"/>
</dbReference>
<evidence type="ECO:0000259" key="4">
    <source>
        <dbReference type="PROSITE" id="PS50932"/>
    </source>
</evidence>
<dbReference type="OrthoDB" id="308642at2"/>
<keyword evidence="2 6" id="KW-0238">DNA-binding</keyword>
<dbReference type="PANTHER" id="PTHR30146">
    <property type="entry name" value="LACI-RELATED TRANSCRIPTIONAL REPRESSOR"/>
    <property type="match status" value="1"/>
</dbReference>
<dbReference type="InterPro" id="IPR028082">
    <property type="entry name" value="Peripla_BP_I"/>
</dbReference>
<evidence type="ECO:0000256" key="1">
    <source>
        <dbReference type="ARBA" id="ARBA00023015"/>
    </source>
</evidence>
<gene>
    <name evidence="6" type="ORF">H8702_06910</name>
</gene>
<dbReference type="PRINTS" id="PR00036">
    <property type="entry name" value="HTHLACI"/>
</dbReference>
<dbReference type="GO" id="GO:0000976">
    <property type="term" value="F:transcription cis-regulatory region binding"/>
    <property type="evidence" value="ECO:0007669"/>
    <property type="project" value="TreeGrafter"/>
</dbReference>
<dbReference type="InterPro" id="IPR000551">
    <property type="entry name" value="MerR-type_HTH_dom"/>
</dbReference>
<reference evidence="6" key="1">
    <citation type="submission" date="2020-08" db="EMBL/GenBank/DDBJ databases">
        <title>Genome public.</title>
        <authorList>
            <person name="Liu C."/>
            <person name="Sun Q."/>
        </authorList>
    </citation>
    <scope>NUCLEOTIDE SEQUENCE</scope>
    <source>
        <strain evidence="6">NSJ-15</strain>
    </source>
</reference>
<evidence type="ECO:0000313" key="7">
    <source>
        <dbReference type="Proteomes" id="UP000632659"/>
    </source>
</evidence>
<dbReference type="PROSITE" id="PS50932">
    <property type="entry name" value="HTH_LACI_2"/>
    <property type="match status" value="1"/>
</dbReference>
<dbReference type="Pfam" id="PF00532">
    <property type="entry name" value="Peripla_BP_1"/>
    <property type="match status" value="1"/>
</dbReference>
<dbReference type="Proteomes" id="UP000632659">
    <property type="component" value="Unassembled WGS sequence"/>
</dbReference>
<dbReference type="PROSITE" id="PS50937">
    <property type="entry name" value="HTH_MERR_2"/>
    <property type="match status" value="1"/>
</dbReference>
<name>A0A8J6PCE4_9FIRM</name>
<keyword evidence="3" id="KW-0804">Transcription</keyword>
<dbReference type="SUPFAM" id="SSF47413">
    <property type="entry name" value="lambda repressor-like DNA-binding domains"/>
    <property type="match status" value="1"/>
</dbReference>
<keyword evidence="1" id="KW-0805">Transcription regulation</keyword>
<evidence type="ECO:0000256" key="3">
    <source>
        <dbReference type="ARBA" id="ARBA00023163"/>
    </source>
</evidence>
<feature type="domain" description="HTH merR-type" evidence="5">
    <location>
        <begin position="1"/>
        <end position="18"/>
    </location>
</feature>
<dbReference type="Gene3D" id="3.40.50.2300">
    <property type="match status" value="2"/>
</dbReference>
<dbReference type="AlphaFoldDB" id="A0A8J6PCE4"/>
<dbReference type="SMART" id="SM00354">
    <property type="entry name" value="HTH_LACI"/>
    <property type="match status" value="1"/>
</dbReference>
<dbReference type="CDD" id="cd01392">
    <property type="entry name" value="HTH_LacI"/>
    <property type="match status" value="1"/>
</dbReference>
<sequence length="340" mass="37377">MATIKEVARLAGVSVATVSRALNQPESVKENTRRQVMEAVHALHYSPNFLGKNLRQLHTKRILVVLNSISNQFYSRVVRGIEDKARELDYNVLIMTTRDLQKNILDAISMIQTKVVDGAIFMTTLHAEQQISELNRSYPIVCACEPVGDPDISCVSIDNIQAGYDATKFLIENGKRRIALLGIESDLLDTDYNGTLTGSAIMRETGYRKALKEAGIPVDTALLFPEGLTYKAGNRCVKQILKLQELPDAIFAFSDAGAIGAIQALEANGIHVPQDISVIGFDNTAMSEVYQPSVTTIGQPQYTIGTTAMELLFERIGGNPTQSVLVQHRLIQRQSVCPSK</sequence>
<dbReference type="EMBL" id="JACRTL010000003">
    <property type="protein sequence ID" value="MBC8610853.1"/>
    <property type="molecule type" value="Genomic_DNA"/>
</dbReference>
<dbReference type="PANTHER" id="PTHR30146:SF149">
    <property type="entry name" value="HTH-TYPE TRANSCRIPTIONAL REGULATOR EBGR"/>
    <property type="match status" value="1"/>
</dbReference>